<feature type="transmembrane region" description="Helical" evidence="5">
    <location>
        <begin position="115"/>
        <end position="133"/>
    </location>
</feature>
<evidence type="ECO:0000313" key="7">
    <source>
        <dbReference type="Proteomes" id="UP000199532"/>
    </source>
</evidence>
<dbReference type="STRING" id="408657.SAMN04487995_0999"/>
<keyword evidence="6" id="KW-0489">Methyltransferase</keyword>
<accession>A0A1H6RAS5</accession>
<evidence type="ECO:0000256" key="2">
    <source>
        <dbReference type="ARBA" id="ARBA00022692"/>
    </source>
</evidence>
<feature type="transmembrane region" description="Helical" evidence="5">
    <location>
        <begin position="36"/>
        <end position="57"/>
    </location>
</feature>
<dbReference type="PANTHER" id="PTHR43847:SF1">
    <property type="entry name" value="BLL3993 PROTEIN"/>
    <property type="match status" value="1"/>
</dbReference>
<organism evidence="6 7">
    <name type="scientific">Dyadobacter koreensis</name>
    <dbReference type="NCBI Taxonomy" id="408657"/>
    <lineage>
        <taxon>Bacteria</taxon>
        <taxon>Pseudomonadati</taxon>
        <taxon>Bacteroidota</taxon>
        <taxon>Cytophagia</taxon>
        <taxon>Cytophagales</taxon>
        <taxon>Spirosomataceae</taxon>
        <taxon>Dyadobacter</taxon>
    </lineage>
</organism>
<evidence type="ECO:0000256" key="3">
    <source>
        <dbReference type="ARBA" id="ARBA00022989"/>
    </source>
</evidence>
<dbReference type="PANTHER" id="PTHR43847">
    <property type="entry name" value="BLL3993 PROTEIN"/>
    <property type="match status" value="1"/>
</dbReference>
<sequence>MSSLFTATYVIWFLTEALLNRLLRSKSTDRQHTDKNSLAIIWVTVVLANVLAVYIAMNFRFFIYSTPAFHYIGLGIIITGIVLRFAAVFSLGAFFTVDVTIREDHKLKRDGMYKYLRHPSYFASLLSFAGFGIALNNWVSLLLIIVSVLTVFTYRIKIEEKLLIEQFGNEYLDYKKSTSGLIPFLY</sequence>
<dbReference type="RefSeq" id="WP_090332851.1">
    <property type="nucleotide sequence ID" value="NZ_FNXY01000002.1"/>
</dbReference>
<dbReference type="Pfam" id="PF04140">
    <property type="entry name" value="ICMT"/>
    <property type="match status" value="1"/>
</dbReference>
<protein>
    <submittedName>
        <fullName evidence="6">Protein-S-isoprenylcysteine O-methyltransferase Ste14</fullName>
    </submittedName>
</protein>
<dbReference type="EMBL" id="FNXY01000002">
    <property type="protein sequence ID" value="SEI50344.1"/>
    <property type="molecule type" value="Genomic_DNA"/>
</dbReference>
<dbReference type="Gene3D" id="1.20.120.1630">
    <property type="match status" value="1"/>
</dbReference>
<dbReference type="InterPro" id="IPR007269">
    <property type="entry name" value="ICMT_MeTrfase"/>
</dbReference>
<feature type="transmembrane region" description="Helical" evidence="5">
    <location>
        <begin position="139"/>
        <end position="156"/>
    </location>
</feature>
<dbReference type="OrthoDB" id="9809773at2"/>
<feature type="transmembrane region" description="Helical" evidence="5">
    <location>
        <begin position="6"/>
        <end position="24"/>
    </location>
</feature>
<dbReference type="Proteomes" id="UP000199532">
    <property type="component" value="Unassembled WGS sequence"/>
</dbReference>
<keyword evidence="4 5" id="KW-0472">Membrane</keyword>
<keyword evidence="7" id="KW-1185">Reference proteome</keyword>
<comment type="subcellular location">
    <subcellularLocation>
        <location evidence="1">Membrane</location>
        <topology evidence="1">Multi-pass membrane protein</topology>
    </subcellularLocation>
</comment>
<keyword evidence="2 5" id="KW-0812">Transmembrane</keyword>
<keyword evidence="6" id="KW-0808">Transferase</keyword>
<name>A0A1H6RAS5_9BACT</name>
<dbReference type="GO" id="GO:0016020">
    <property type="term" value="C:membrane"/>
    <property type="evidence" value="ECO:0007669"/>
    <property type="project" value="UniProtKB-SubCell"/>
</dbReference>
<evidence type="ECO:0000256" key="4">
    <source>
        <dbReference type="ARBA" id="ARBA00023136"/>
    </source>
</evidence>
<evidence type="ECO:0000256" key="1">
    <source>
        <dbReference type="ARBA" id="ARBA00004141"/>
    </source>
</evidence>
<dbReference type="GO" id="GO:0004671">
    <property type="term" value="F:protein C-terminal S-isoprenylcysteine carboxyl O-methyltransferase activity"/>
    <property type="evidence" value="ECO:0007669"/>
    <property type="project" value="InterPro"/>
</dbReference>
<proteinExistence type="predicted"/>
<keyword evidence="3 5" id="KW-1133">Transmembrane helix</keyword>
<dbReference type="InterPro" id="IPR052527">
    <property type="entry name" value="Metal_cation-efflux_comp"/>
</dbReference>
<evidence type="ECO:0000256" key="5">
    <source>
        <dbReference type="SAM" id="Phobius"/>
    </source>
</evidence>
<feature type="transmembrane region" description="Helical" evidence="5">
    <location>
        <begin position="69"/>
        <end position="95"/>
    </location>
</feature>
<reference evidence="6 7" key="1">
    <citation type="submission" date="2016-10" db="EMBL/GenBank/DDBJ databases">
        <authorList>
            <person name="de Groot N.N."/>
        </authorList>
    </citation>
    <scope>NUCLEOTIDE SEQUENCE [LARGE SCALE GENOMIC DNA]</scope>
    <source>
        <strain evidence="6 7">DSM 19938</strain>
    </source>
</reference>
<evidence type="ECO:0000313" key="6">
    <source>
        <dbReference type="EMBL" id="SEI50344.1"/>
    </source>
</evidence>
<dbReference type="GO" id="GO:0032259">
    <property type="term" value="P:methylation"/>
    <property type="evidence" value="ECO:0007669"/>
    <property type="project" value="UniProtKB-KW"/>
</dbReference>
<gene>
    <name evidence="6" type="ORF">SAMN04487995_0999</name>
</gene>
<dbReference type="AlphaFoldDB" id="A0A1H6RAS5"/>
<dbReference type="PROSITE" id="PS50244">
    <property type="entry name" value="S5A_REDUCTASE"/>
    <property type="match status" value="1"/>
</dbReference>